<feature type="chain" id="PRO_5040149331" evidence="1">
    <location>
        <begin position="19"/>
        <end position="356"/>
    </location>
</feature>
<reference evidence="2" key="1">
    <citation type="submission" date="2022-11" db="EMBL/GenBank/DDBJ databases">
        <authorList>
            <person name="Kikuchi T."/>
        </authorList>
    </citation>
    <scope>NUCLEOTIDE SEQUENCE</scope>
    <source>
        <strain evidence="2">PS1010</strain>
    </source>
</reference>
<dbReference type="EMBL" id="CANHGI010000004">
    <property type="protein sequence ID" value="CAI5447079.1"/>
    <property type="molecule type" value="Genomic_DNA"/>
</dbReference>
<keyword evidence="3" id="KW-1185">Reference proteome</keyword>
<evidence type="ECO:0000313" key="3">
    <source>
        <dbReference type="Proteomes" id="UP001152747"/>
    </source>
</evidence>
<dbReference type="InterPro" id="IPR038479">
    <property type="entry name" value="Transthyretin-like_sf"/>
</dbReference>
<feature type="signal peptide" evidence="1">
    <location>
        <begin position="1"/>
        <end position="18"/>
    </location>
</feature>
<proteinExistence type="predicted"/>
<gene>
    <name evidence="2" type="ORF">CAMP_LOCUS9716</name>
</gene>
<dbReference type="Gene3D" id="2.60.40.3330">
    <property type="match status" value="1"/>
</dbReference>
<accession>A0A9P1IK71</accession>
<evidence type="ECO:0000256" key="1">
    <source>
        <dbReference type="SAM" id="SignalP"/>
    </source>
</evidence>
<comment type="caution">
    <text evidence="2">The sequence shown here is derived from an EMBL/GenBank/DDBJ whole genome shotgun (WGS) entry which is preliminary data.</text>
</comment>
<organism evidence="2 3">
    <name type="scientific">Caenorhabditis angaria</name>
    <dbReference type="NCBI Taxonomy" id="860376"/>
    <lineage>
        <taxon>Eukaryota</taxon>
        <taxon>Metazoa</taxon>
        <taxon>Ecdysozoa</taxon>
        <taxon>Nematoda</taxon>
        <taxon>Chromadorea</taxon>
        <taxon>Rhabditida</taxon>
        <taxon>Rhabditina</taxon>
        <taxon>Rhabditomorpha</taxon>
        <taxon>Rhabditoidea</taxon>
        <taxon>Rhabditidae</taxon>
        <taxon>Peloderinae</taxon>
        <taxon>Caenorhabditis</taxon>
    </lineage>
</organism>
<sequence>MKMKILVLSFLIAAKVSAELFYDSENCLRNHFKKLNLDYSEVLGALKNRELRSELIAENKFIADLYKSHRSYEKSVEERRFANIESETDKTLDDDWDIFELCEMDAKIYTALYAAYLTSLVKEDNFQMEYNRISEEKRKELDRRRIQEDEEEEYEKFMKEFKEAEEEAKKSASISSTITSTISTTAPELITESTDFIDTSYTAIRVSGKFRCGSEPTGFVEVRLWHYNSSHMKNNELDYSKLNESGILLDEVKTSSNGKFILSGYVKNRMNPVFEMFHKTRLFRHIPREYISAGQYSDNDYVIDMDLCDEGSATIMSSTTTSTTSTTTPAPITTTIEDIDSSYRSVAVAGQVLCED</sequence>
<dbReference type="Proteomes" id="UP001152747">
    <property type="component" value="Unassembled WGS sequence"/>
</dbReference>
<name>A0A9P1IK71_9PELO</name>
<dbReference type="AlphaFoldDB" id="A0A9P1IK71"/>
<evidence type="ECO:0000313" key="2">
    <source>
        <dbReference type="EMBL" id="CAI5447079.1"/>
    </source>
</evidence>
<protein>
    <submittedName>
        <fullName evidence="2">Uncharacterized protein</fullName>
    </submittedName>
</protein>
<keyword evidence="1" id="KW-0732">Signal</keyword>